<gene>
    <name evidence="2" type="ORF">EWU20_04310</name>
</gene>
<dbReference type="Proteomes" id="UP000293583">
    <property type="component" value="Unassembled WGS sequence"/>
</dbReference>
<name>A0A4Q9BDX5_9BACT</name>
<accession>A0A4Q9BDX5</accession>
<protein>
    <submittedName>
        <fullName evidence="2">DUF2911 domain-containing protein</fullName>
    </submittedName>
</protein>
<dbReference type="InterPro" id="IPR021314">
    <property type="entry name" value="DUF2911"/>
</dbReference>
<evidence type="ECO:0000256" key="1">
    <source>
        <dbReference type="SAM" id="SignalP"/>
    </source>
</evidence>
<evidence type="ECO:0000313" key="3">
    <source>
        <dbReference type="Proteomes" id="UP000293583"/>
    </source>
</evidence>
<keyword evidence="3" id="KW-1185">Reference proteome</keyword>
<dbReference type="EMBL" id="SEWY01000002">
    <property type="protein sequence ID" value="TBH74370.1"/>
    <property type="molecule type" value="Genomic_DNA"/>
</dbReference>
<reference evidence="2 3" key="1">
    <citation type="submission" date="2019-02" db="EMBL/GenBank/DDBJ databases">
        <title>Genome of a new Bacteroidetes strain.</title>
        <authorList>
            <person name="Pitt A."/>
        </authorList>
    </citation>
    <scope>NUCLEOTIDE SEQUENCE [LARGE SCALE GENOMIC DNA]</scope>
    <source>
        <strain evidence="2 3">103A-SOEBACH</strain>
    </source>
</reference>
<dbReference type="Pfam" id="PF11138">
    <property type="entry name" value="DUF2911"/>
    <property type="match status" value="1"/>
</dbReference>
<organism evidence="2 3">
    <name type="scientific">Aquirufa antheringensis</name>
    <dbReference type="NCBI Taxonomy" id="2516559"/>
    <lineage>
        <taxon>Bacteria</taxon>
        <taxon>Pseudomonadati</taxon>
        <taxon>Bacteroidota</taxon>
        <taxon>Cytophagia</taxon>
        <taxon>Cytophagales</taxon>
        <taxon>Flectobacillaceae</taxon>
        <taxon>Aquirufa</taxon>
    </lineage>
</organism>
<dbReference type="OrthoDB" id="195456at2"/>
<keyword evidence="1" id="KW-0732">Signal</keyword>
<dbReference type="AlphaFoldDB" id="A0A4Q9BDX5"/>
<evidence type="ECO:0000313" key="2">
    <source>
        <dbReference type="EMBL" id="TBH74370.1"/>
    </source>
</evidence>
<comment type="caution">
    <text evidence="2">The sequence shown here is derived from an EMBL/GenBank/DDBJ whole genome shotgun (WGS) entry which is preliminary data.</text>
</comment>
<feature type="chain" id="PRO_5020573398" evidence="1">
    <location>
        <begin position="19"/>
        <end position="169"/>
    </location>
</feature>
<dbReference type="RefSeq" id="WP_130894984.1">
    <property type="nucleotide sequence ID" value="NZ_CP049835.1"/>
</dbReference>
<sequence length="169" mass="18462">MKKFLLLLTCLVSFSVLAQKAAPSPAAVATAKVGNTEVMIKYAQPSVKGRLVFGTKEAKALVPYGEVWRTGANEATTIEISNDITVQGKTLAKGVYSLLSIPGETEWTIIFNKEAKMWGAYTYKEANDVLRVKARVSEHAHTEQFTIGITAAGQVSLDWDKTSVSFYLK</sequence>
<feature type="signal peptide" evidence="1">
    <location>
        <begin position="1"/>
        <end position="18"/>
    </location>
</feature>
<proteinExistence type="predicted"/>